<feature type="domain" description="ArnR1-like winged helix-turn-helix" evidence="1">
    <location>
        <begin position="149"/>
        <end position="228"/>
    </location>
</feature>
<dbReference type="Pfam" id="PF14947">
    <property type="entry name" value="HTH_45"/>
    <property type="match status" value="1"/>
</dbReference>
<evidence type="ECO:0000313" key="3">
    <source>
        <dbReference type="Proteomes" id="UP001451606"/>
    </source>
</evidence>
<dbReference type="RefSeq" id="WP_393972254.1">
    <property type="nucleotide sequence ID" value="NZ_CP133772.1"/>
</dbReference>
<dbReference type="KEGG" id="omr:OXIME_001036"/>
<organism evidence="2 3">
    <name type="scientific">Oxyplasma meridianum</name>
    <dbReference type="NCBI Taxonomy" id="3073602"/>
    <lineage>
        <taxon>Archaea</taxon>
        <taxon>Methanobacteriati</taxon>
        <taxon>Thermoplasmatota</taxon>
        <taxon>Thermoplasmata</taxon>
        <taxon>Thermoplasmatales</taxon>
        <taxon>Thermoplasmataceae</taxon>
        <taxon>Oxyplasma</taxon>
    </lineage>
</organism>
<dbReference type="SUPFAM" id="SSF46785">
    <property type="entry name" value="Winged helix' DNA-binding domain"/>
    <property type="match status" value="1"/>
</dbReference>
<keyword evidence="3" id="KW-1185">Reference proteome</keyword>
<name>A0AAX4NG80_9ARCH</name>
<dbReference type="EMBL" id="CP133772">
    <property type="protein sequence ID" value="WYY00465.1"/>
    <property type="molecule type" value="Genomic_DNA"/>
</dbReference>
<sequence>MDLDDDKKDRELKISNSCLYISSSFWNLEIGAVLEDKDGGINFFDYVIRDKYSHRFYVIMQLKTGDKDRLEEISLLSIQSKNVGAHKCYVLSKKEFTKKEKNLADLLLIDKIKSIIYDGQEMIILEDVNIKSAYDNIKSKRRDNSKHHRRDKSKILIDILSLTSQEEGAGITKILYRCNLNYKAALSFIGEMKTNNLIDIFENEFKQKRYKITRQGLKTLEELNRIYKYLNTD</sequence>
<dbReference type="InterPro" id="IPR036388">
    <property type="entry name" value="WH-like_DNA-bd_sf"/>
</dbReference>
<evidence type="ECO:0000313" key="2">
    <source>
        <dbReference type="EMBL" id="WYY00465.1"/>
    </source>
</evidence>
<dbReference type="InterPro" id="IPR038723">
    <property type="entry name" value="ArnR1-like_HTH"/>
</dbReference>
<protein>
    <recommendedName>
        <fullName evidence="1">ArnR1-like winged helix-turn-helix domain-containing protein</fullName>
    </recommendedName>
</protein>
<dbReference type="Proteomes" id="UP001451606">
    <property type="component" value="Chromosome"/>
</dbReference>
<dbReference type="AlphaFoldDB" id="A0AAX4NG80"/>
<reference evidence="2 3" key="1">
    <citation type="submission" date="2023-09" db="EMBL/GenBank/DDBJ databases">
        <authorList>
            <person name="Golyshina O.V."/>
            <person name="Lunev E.A."/>
            <person name="Bargiela R."/>
            <person name="Gaines M.C."/>
            <person name="Daum B."/>
            <person name="Bale N.J."/>
            <person name="Koenen M."/>
            <person name="Sinninghe Damst J.S."/>
            <person name="Yakimov M."/>
            <person name="Golyshin P.N."/>
        </authorList>
    </citation>
    <scope>NUCLEOTIDE SEQUENCE [LARGE SCALE GENOMIC DNA]</scope>
    <source>
        <strain evidence="2 3">M1</strain>
    </source>
</reference>
<accession>A0AAX4NG80</accession>
<dbReference type="InterPro" id="IPR036390">
    <property type="entry name" value="WH_DNA-bd_sf"/>
</dbReference>
<dbReference type="Gene3D" id="1.10.10.10">
    <property type="entry name" value="Winged helix-like DNA-binding domain superfamily/Winged helix DNA-binding domain"/>
    <property type="match status" value="1"/>
</dbReference>
<proteinExistence type="predicted"/>
<dbReference type="GeneID" id="95967773"/>
<evidence type="ECO:0000259" key="1">
    <source>
        <dbReference type="Pfam" id="PF14947"/>
    </source>
</evidence>
<gene>
    <name evidence="2" type="ORF">OXIME_001036</name>
</gene>